<evidence type="ECO:0000256" key="12">
    <source>
        <dbReference type="ARBA" id="ARBA00081614"/>
    </source>
</evidence>
<dbReference type="GO" id="GO:0003980">
    <property type="term" value="F:UDP-glucose:glycoprotein glucosyltransferase activity"/>
    <property type="evidence" value="ECO:0000318"/>
    <property type="project" value="GO_Central"/>
</dbReference>
<accession>A0A8V0XQS7</accession>
<keyword evidence="8" id="KW-0256">Endoplasmic reticulum</keyword>
<evidence type="ECO:0000313" key="19">
    <source>
        <dbReference type="Proteomes" id="UP000000539"/>
    </source>
</evidence>
<comment type="pathway">
    <text evidence="3">Protein modification; protein glycosylation.</text>
</comment>
<evidence type="ECO:0000259" key="14">
    <source>
        <dbReference type="Pfam" id="PF18401"/>
    </source>
</evidence>
<dbReference type="CDD" id="cd06432">
    <property type="entry name" value="GT8_HUGT1_C_like"/>
    <property type="match status" value="1"/>
</dbReference>
<dbReference type="Pfam" id="PF18404">
    <property type="entry name" value="Glyco_transf_24"/>
    <property type="match status" value="1"/>
</dbReference>
<protein>
    <recommendedName>
        <fullName evidence="12">UDP-glucose ceramide glucosyltransferase-like 1</fullName>
    </recommendedName>
</protein>
<reference evidence="18" key="3">
    <citation type="submission" date="2025-09" db="UniProtKB">
        <authorList>
            <consortium name="Ensembl"/>
        </authorList>
    </citation>
    <scope>IDENTIFICATION</scope>
    <source>
        <strain evidence="18">broiler</strain>
    </source>
</reference>
<evidence type="ECO:0000259" key="13">
    <source>
        <dbReference type="Pfam" id="PF18400"/>
    </source>
</evidence>
<dbReference type="InterPro" id="IPR040525">
    <property type="entry name" value="UGGT_TRXL_4"/>
</dbReference>
<dbReference type="Gene3D" id="3.90.550.10">
    <property type="entry name" value="Spore Coat Polysaccharide Biosynthesis Protein SpsA, Chain A"/>
    <property type="match status" value="1"/>
</dbReference>
<evidence type="ECO:0000256" key="2">
    <source>
        <dbReference type="ARBA" id="ARBA00004319"/>
    </source>
</evidence>
<dbReference type="Proteomes" id="UP000000539">
    <property type="component" value="Chromosome 1"/>
</dbReference>
<evidence type="ECO:0007829" key="20">
    <source>
        <dbReference type="PeptideAtlas" id="A0A8V0XQS7"/>
    </source>
</evidence>
<evidence type="ECO:0000256" key="7">
    <source>
        <dbReference type="ARBA" id="ARBA00022729"/>
    </source>
</evidence>
<dbReference type="GO" id="GO:0005788">
    <property type="term" value="C:endoplasmic reticulum lumen"/>
    <property type="evidence" value="ECO:0007669"/>
    <property type="project" value="UniProtKB-SubCell"/>
</dbReference>
<comment type="subcellular location">
    <subcellularLocation>
        <location evidence="2">Endoplasmic reticulum lumen</location>
    </subcellularLocation>
</comment>
<reference evidence="18" key="1">
    <citation type="submission" date="2020-11" db="EMBL/GenBank/DDBJ databases">
        <title>Gallus gallus (Chicken) genome, bGalGal1, GRCg7b, maternal haplotype autosomes + Z &amp; W.</title>
        <authorList>
            <person name="Warren W."/>
            <person name="Formenti G."/>
            <person name="Fedrigo O."/>
            <person name="Haase B."/>
            <person name="Mountcastle J."/>
            <person name="Balacco J."/>
            <person name="Tracey A."/>
            <person name="Schneider V."/>
            <person name="Okimoto R."/>
            <person name="Cheng H."/>
            <person name="Hawken R."/>
            <person name="Howe K."/>
            <person name="Jarvis E.D."/>
        </authorList>
    </citation>
    <scope>NUCLEOTIDE SEQUENCE [LARGE SCALE GENOMIC DNA]</scope>
    <source>
        <strain evidence="18">Broiler</strain>
    </source>
</reference>
<dbReference type="Pfam" id="PF18400">
    <property type="entry name" value="Thioredoxin_12"/>
    <property type="match status" value="1"/>
</dbReference>
<dbReference type="InterPro" id="IPR040694">
    <property type="entry name" value="UGGT_TRXL_2"/>
</dbReference>
<dbReference type="FunCoup" id="A0A8V0XQS7">
    <property type="interactions" value="1371"/>
</dbReference>
<dbReference type="InterPro" id="IPR040497">
    <property type="entry name" value="Glyco_transf_24"/>
</dbReference>
<keyword evidence="19" id="KW-1185">Reference proteome</keyword>
<evidence type="ECO:0000256" key="6">
    <source>
        <dbReference type="ARBA" id="ARBA00022679"/>
    </source>
</evidence>
<evidence type="ECO:0000256" key="10">
    <source>
        <dbReference type="ARBA" id="ARBA00045874"/>
    </source>
</evidence>
<evidence type="ECO:0000259" key="15">
    <source>
        <dbReference type="Pfam" id="PF18402"/>
    </source>
</evidence>
<dbReference type="InterPro" id="IPR009448">
    <property type="entry name" value="UDP-g_GGtrans"/>
</dbReference>
<keyword evidence="5" id="KW-0328">Glycosyltransferase</keyword>
<dbReference type="FunFam" id="3.90.550.10:FF:000004">
    <property type="entry name" value="UDP-glucose glycoprotein glucosyltransferase 1"/>
    <property type="match status" value="1"/>
</dbReference>
<evidence type="ECO:0000256" key="8">
    <source>
        <dbReference type="ARBA" id="ARBA00022824"/>
    </source>
</evidence>
<dbReference type="OrthoDB" id="27683at2759"/>
<gene>
    <name evidence="18" type="primary">UGGT2</name>
</gene>
<dbReference type="GO" id="GO:0051082">
    <property type="term" value="F:unfolded protein binding"/>
    <property type="evidence" value="ECO:0000318"/>
    <property type="project" value="GO_Central"/>
</dbReference>
<dbReference type="InterPro" id="IPR040692">
    <property type="entry name" value="UGGT_TRXL_3"/>
</dbReference>
<dbReference type="PANTHER" id="PTHR11226">
    <property type="entry name" value="UDP-GLUCOSE GLYCOPROTEIN:GLUCOSYLTRANSFERASE"/>
    <property type="match status" value="1"/>
</dbReference>
<keyword evidence="6" id="KW-0808">Transferase</keyword>
<dbReference type="Pfam" id="PF18403">
    <property type="entry name" value="Thioredoxin_15"/>
    <property type="match status" value="1"/>
</dbReference>
<evidence type="ECO:0000256" key="5">
    <source>
        <dbReference type="ARBA" id="ARBA00022676"/>
    </source>
</evidence>
<dbReference type="PANTHER" id="PTHR11226:SF1">
    <property type="entry name" value="UDP-GLUCOSE:GLYCOPROTEIN GLUCOSYLTRANSFERASE 2"/>
    <property type="match status" value="1"/>
</dbReference>
<evidence type="ECO:0000256" key="4">
    <source>
        <dbReference type="ARBA" id="ARBA00006351"/>
    </source>
</evidence>
<proteinExistence type="evidence at protein level"/>
<dbReference type="Pfam" id="PF18402">
    <property type="entry name" value="Thioredoxin_14"/>
    <property type="match status" value="1"/>
</dbReference>
<evidence type="ECO:0000256" key="9">
    <source>
        <dbReference type="ARBA" id="ARBA00023180"/>
    </source>
</evidence>
<name>A0A8V0XQS7_CHICK</name>
<comment type="function">
    <text evidence="10">Recognizes glycoproteins with minor folding defects. Reglucosylates single N-glycans near the misfolded part of the protein, thus providing quality control for protein folding in the endoplasmic reticulum. Reglucosylated proteins are recognized by calreticulin for recycling to the endoplasmic reticulum and refolding or degradation.</text>
</comment>
<dbReference type="InterPro" id="IPR029044">
    <property type="entry name" value="Nucleotide-diphossugar_trans"/>
</dbReference>
<dbReference type="GO" id="GO:0018279">
    <property type="term" value="P:protein N-linked glycosylation via asparagine"/>
    <property type="evidence" value="ECO:0000318"/>
    <property type="project" value="GO_Central"/>
</dbReference>
<dbReference type="GO" id="GO:0005783">
    <property type="term" value="C:endoplasmic reticulum"/>
    <property type="evidence" value="ECO:0000318"/>
    <property type="project" value="GO_Central"/>
</dbReference>
<evidence type="ECO:0000256" key="3">
    <source>
        <dbReference type="ARBA" id="ARBA00004922"/>
    </source>
</evidence>
<evidence type="ECO:0000256" key="1">
    <source>
        <dbReference type="ARBA" id="ARBA00001913"/>
    </source>
</evidence>
<dbReference type="Pfam" id="PF18401">
    <property type="entry name" value="Thioredoxin_13"/>
    <property type="match status" value="1"/>
</dbReference>
<dbReference type="Ensembl" id="ENSGALT00010012684.1">
    <property type="protein sequence ID" value="ENSGALP00010007248.1"/>
    <property type="gene ID" value="ENSGALG00010005341.1"/>
</dbReference>
<dbReference type="GO" id="GO:0032991">
    <property type="term" value="C:protein-containing complex"/>
    <property type="evidence" value="ECO:0007669"/>
    <property type="project" value="Ensembl"/>
</dbReference>
<feature type="domain" description="Glucosyltransferase 24 catalytic" evidence="17">
    <location>
        <begin position="1273"/>
        <end position="1540"/>
    </location>
</feature>
<organism evidence="18 19">
    <name type="scientific">Gallus gallus</name>
    <name type="common">Chicken</name>
    <dbReference type="NCBI Taxonomy" id="9031"/>
    <lineage>
        <taxon>Eukaryota</taxon>
        <taxon>Metazoa</taxon>
        <taxon>Chordata</taxon>
        <taxon>Craniata</taxon>
        <taxon>Vertebrata</taxon>
        <taxon>Euteleostomi</taxon>
        <taxon>Archelosauria</taxon>
        <taxon>Archosauria</taxon>
        <taxon>Dinosauria</taxon>
        <taxon>Saurischia</taxon>
        <taxon>Theropoda</taxon>
        <taxon>Coelurosauria</taxon>
        <taxon>Aves</taxon>
        <taxon>Neognathae</taxon>
        <taxon>Galloanserae</taxon>
        <taxon>Galliformes</taxon>
        <taxon>Phasianidae</taxon>
        <taxon>Phasianinae</taxon>
        <taxon>Gallus</taxon>
    </lineage>
</organism>
<dbReference type="Pfam" id="PF06427">
    <property type="entry name" value="UDP-g_GGTase"/>
    <property type="match status" value="1"/>
</dbReference>
<dbReference type="GeneTree" id="ENSGT00390000004600"/>
<keyword evidence="7" id="KW-0732">Signal</keyword>
<feature type="domain" description="UGGT thioredoxin-like" evidence="13">
    <location>
        <begin position="86"/>
        <end position="267"/>
    </location>
</feature>
<keyword evidence="20" id="KW-1267">Proteomics identification</keyword>
<comment type="cofactor">
    <cofactor evidence="1">
        <name>Ca(2+)</name>
        <dbReference type="ChEBI" id="CHEBI:29108"/>
    </cofactor>
</comment>
<feature type="domain" description="UGGT thioredoxin-like" evidence="15">
    <location>
        <begin position="481"/>
        <end position="728"/>
    </location>
</feature>
<dbReference type="InterPro" id="IPR040693">
    <property type="entry name" value="UGGT_TRXL_1"/>
</dbReference>
<evidence type="ECO:0000259" key="17">
    <source>
        <dbReference type="Pfam" id="PF18404"/>
    </source>
</evidence>
<sequence>MANSPIESAQGGQCEYGIGYVGGARRARRAPGSGSCVGGDCPSVVRAMLWLLLALLVLLRVRPCPCRGDPASSPAVTARLAAKWPATPLLLEASEFIAEDGNEKFWQFLETVRELTIYKQGDTEYSYYNLILKKAGQFLSNFQINLLKFALSIRAYSPTVQMFQQIAADEPPPEGCGAFVVIHEKHTCKPNEIKKLLKKANKRPRPYLFKGDHKYPTLKEDGPIVVLYAEMGTRDFVKFHKILSEKAQKEEIVYVLRHYIQKPRSRKMYLSGYGVELAIKSTEYKAVDDTQVKVTNETKKEEDDEEEESDVQGFLFGKLKQLHPDLKNNLKEFKKHLIETTNSMEPLKVWELQDLSFQAAARIMSSPAYDALKVMKDIAQNFPIRARSLTRVPVDKQMRNEIEENQKHLHETLGIQPGEARLFLNGLHIDLDFHDPFSILETLKVEGKVVHGFHELGIQEEILSKFMRLHIHPSDNSYALDIRHSSIMWINNIEKDRSYITWPASYQELLKPTFPGVIPQIRRNLYNLVLFVDPIQEDTDDYMKLVELFYHHNVPLRIGFVFILNTEEEIDGNEDAGIALWRTFNYVAEESDTFQATTCIINMYHEVKDGNVLTVNHVKNILRREYPHADVQSILGVHSEYDEGRKAGATFYKKTGLGLLPQALFNGVPFSKEEMNAAELEAVILQRIIDASGFFQRAVFMGLLNDHMNAVDFLMDQNNVVSHVNPSILGAERRYLHFRSTSVPFDVQDFSTFSFLDSQDKTAVISDSMKYLTKKDEDALYAVTVWIIADFDKPFGRRLLSNALKHLKTSSHIRIGVLNNPSSQIKEDNTAIARGILTAFLTQSNKNLKSFLIKLTKEETAKSLAAGTKIVKILVPEMNDDAFEKKYNTLGLDIIKTHQMFCQEVLKLLPGQMAVVSNGRILGPLGENEFQTEDFSLLERITYSTSAEKIKAVVKEMGVNTKIGSDLIMKIDALLSSLPKTEMRQDAELLGEQHSVVKIEPQENEPFYDVIAIVDPLTREAQKMAHLLIVLKGVVNVKLRLFLNCRSKLSEVPLTSFYRFVLEPEIMYGINKHLPSEPVAKFLELPESPLLTLNMITPESWLVEAVNSSCDLDNIHLQDIKGTVETEYELEYILLEGHCFDVSTGQPPRGLQFTLGTKNNPVMVDTIVMANLGYFQLKANPGAWTLRLRKGRSEDIYRVFSHEGTDSVADLADVIVVLNNFRSKIIKVQVQKKPDKMKEDLLTDGTTEKGNLESVTRFSEISPEEKENKSDVLNIFSVASGHLYERFLRIMMLSVLRHTKTPVKFWFLKNYLSPTFKDVIPHMAKKYGFKYELVQYKWPRWLYQQTEKQRIIWGYKILFLDVLFPLAVDKIIFVDADQIVRSDLKELRDLDLKGAPYGYTPFCDSRKEMDGYRFWKSGYWASHLGKKKYHISALYVVDLKKFRKIAAGDRLRGQYQALSQDPNSLSNLDQDLPNNMIHQVAIKSLPQEWLWCETWCDDESKKKAKTIDLCNNPQTKEPKLEAAARIVPEWVDYDTEIRNLIQQIEKEKKSKKSFSKKGFKHDEL</sequence>
<comment type="catalytic activity">
    <reaction evidence="11">
        <text>N(4)-(alpha-D-Man-(1-&gt;2)-alpha-D-Man-(1-&gt;2)-alpha-D-Man-(1-&gt;3)-[alpha-D-Man-(1-&gt;2)-alpha-D-Man-(1-&gt;3)-[alpha-D-Man-(1-&gt;2)-alpha-D-Man-(1-&gt;6)]-alpha-D-Man-(1-&gt;6)]-beta-D-Man-(1-&gt;4)-beta-D-GlcNAc-(1-&gt;4)-beta-D-GlcNAc)-L-asparaginyl-[protein] (N-glucan mannose isomer 9A1,2,3B1,2,3) + UDP-alpha-D-glucose = N(4)-(alpha-D-Glc-(1-&gt;3)-alpha-D-Man-(1-&gt;2)-alpha-D-Man-(1-&gt;2)-alpha-D-Man-(1-&gt;3)-[alpha-D-Man-(1-&gt;2)-alpha-D-Man-(1-&gt;3)-[alpha-D-Man-(1-&gt;2)-alpha-D-Man-(1-&gt;6)]-alpha-D-Man-(1-&gt;6)]-beta-D-Man-(1-&gt;4)-beta-D-GlcNAc-(1-&gt;4)-beta-D-GlcNAc)-L-asparaginyl-[protein] + UDP + H(+)</text>
        <dbReference type="Rhea" id="RHEA:61304"/>
        <dbReference type="Rhea" id="RHEA-COMP:14356"/>
        <dbReference type="Rhea" id="RHEA-COMP:14357"/>
        <dbReference type="ChEBI" id="CHEBI:15378"/>
        <dbReference type="ChEBI" id="CHEBI:58223"/>
        <dbReference type="ChEBI" id="CHEBI:58885"/>
        <dbReference type="ChEBI" id="CHEBI:59080"/>
        <dbReference type="ChEBI" id="CHEBI:139493"/>
    </reaction>
</comment>
<comment type="similarity">
    <text evidence="4">Belongs to the glycosyltransferase 8 family.</text>
</comment>
<reference evidence="18" key="2">
    <citation type="submission" date="2025-08" db="UniProtKB">
        <authorList>
            <consortium name="Ensembl"/>
        </authorList>
    </citation>
    <scope>IDENTIFICATION</scope>
    <source>
        <strain evidence="18">broiler</strain>
    </source>
</reference>
<feature type="domain" description="UDP-glucose:glycoprotein glucosyltransferase thioredoxin-like" evidence="16">
    <location>
        <begin position="753"/>
        <end position="976"/>
    </location>
</feature>
<feature type="domain" description="UGGT thioredoxin-like" evidence="14">
    <location>
        <begin position="341"/>
        <end position="469"/>
    </location>
</feature>
<evidence type="ECO:0000259" key="16">
    <source>
        <dbReference type="Pfam" id="PF18403"/>
    </source>
</evidence>
<evidence type="ECO:0000313" key="18">
    <source>
        <dbReference type="Ensembl" id="ENSGALP00010007248.1"/>
    </source>
</evidence>
<keyword evidence="9" id="KW-0325">Glycoprotein</keyword>
<evidence type="ECO:0000256" key="11">
    <source>
        <dbReference type="ARBA" id="ARBA00048456"/>
    </source>
</evidence>
<dbReference type="SUPFAM" id="SSF53448">
    <property type="entry name" value="Nucleotide-diphospho-sugar transferases"/>
    <property type="match status" value="1"/>
</dbReference>